<dbReference type="InterPro" id="IPR008250">
    <property type="entry name" value="ATPase_P-typ_transduc_dom_A_sf"/>
</dbReference>
<dbReference type="InterPro" id="IPR051014">
    <property type="entry name" value="Cation_Transport_ATPase_IB"/>
</dbReference>
<proteinExistence type="inferred from homology"/>
<evidence type="ECO:0000256" key="17">
    <source>
        <dbReference type="SAM" id="MobiDB-lite"/>
    </source>
</evidence>
<dbReference type="InterPro" id="IPR023214">
    <property type="entry name" value="HAD_sf"/>
</dbReference>
<dbReference type="InterPro" id="IPR027256">
    <property type="entry name" value="P-typ_ATPase_IB"/>
</dbReference>
<dbReference type="InterPro" id="IPR018303">
    <property type="entry name" value="ATPase_P-typ_P_site"/>
</dbReference>
<keyword evidence="3 16" id="KW-1003">Cell membrane</keyword>
<dbReference type="Pfam" id="PF00702">
    <property type="entry name" value="Hydrolase"/>
    <property type="match status" value="1"/>
</dbReference>
<dbReference type="RefSeq" id="WP_023067646.1">
    <property type="nucleotide sequence ID" value="NZ_AUZM01000042.1"/>
</dbReference>
<dbReference type="GO" id="GO:0005886">
    <property type="term" value="C:plasma membrane"/>
    <property type="evidence" value="ECO:0007669"/>
    <property type="project" value="UniProtKB-SubCell"/>
</dbReference>
<evidence type="ECO:0000256" key="7">
    <source>
        <dbReference type="ARBA" id="ARBA00022741"/>
    </source>
</evidence>
<dbReference type="FunFam" id="3.40.1110.10:FF:000066">
    <property type="entry name" value="Cadmium-translocating P-type ATPase"/>
    <property type="match status" value="1"/>
</dbReference>
<evidence type="ECO:0000256" key="15">
    <source>
        <dbReference type="ARBA" id="ARBA00047308"/>
    </source>
</evidence>
<dbReference type="InterPro" id="IPR023299">
    <property type="entry name" value="ATPase_P-typ_cyto_dom_N"/>
</dbReference>
<evidence type="ECO:0000313" key="19">
    <source>
        <dbReference type="EMBL" id="ERT06109.1"/>
    </source>
</evidence>
<dbReference type="Pfam" id="PF00122">
    <property type="entry name" value="E1-E2_ATPase"/>
    <property type="match status" value="1"/>
</dbReference>
<evidence type="ECO:0000259" key="18">
    <source>
        <dbReference type="Pfam" id="PF00122"/>
    </source>
</evidence>
<dbReference type="FunFam" id="2.70.150.10:FF:000002">
    <property type="entry name" value="Copper-transporting ATPase 1, putative"/>
    <property type="match status" value="1"/>
</dbReference>
<keyword evidence="13 16" id="KW-0472">Membrane</keyword>
<keyword evidence="20" id="KW-1185">Reference proteome</keyword>
<accession>U7QDZ1</accession>
<protein>
    <recommendedName>
        <fullName evidence="14">P-type Zn(2+) transporter</fullName>
        <ecNumber evidence="14">7.2.2.12</ecNumber>
    </recommendedName>
</protein>
<evidence type="ECO:0000256" key="6">
    <source>
        <dbReference type="ARBA" id="ARBA00022723"/>
    </source>
</evidence>
<dbReference type="SFLD" id="SFLDG00002">
    <property type="entry name" value="C1.7:_P-type_atpase_like"/>
    <property type="match status" value="1"/>
</dbReference>
<feature type="region of interest" description="Disordered" evidence="17">
    <location>
        <begin position="1"/>
        <end position="22"/>
    </location>
</feature>
<reference evidence="19 20" key="1">
    <citation type="journal article" date="2013" name="Front. Microbiol.">
        <title>Comparative genomic analyses of the cyanobacterium, Lyngbya aestuarii BL J, a powerful hydrogen producer.</title>
        <authorList>
            <person name="Kothari A."/>
            <person name="Vaughn M."/>
            <person name="Garcia-Pichel F."/>
        </authorList>
    </citation>
    <scope>NUCLEOTIDE SEQUENCE [LARGE SCALE GENOMIC DNA]</scope>
    <source>
        <strain evidence="19 20">BL J</strain>
    </source>
</reference>
<dbReference type="PROSITE" id="PS00154">
    <property type="entry name" value="ATPASE_E1_E2"/>
    <property type="match status" value="1"/>
</dbReference>
<evidence type="ECO:0000256" key="4">
    <source>
        <dbReference type="ARBA" id="ARBA00022553"/>
    </source>
</evidence>
<dbReference type="PRINTS" id="PR00119">
    <property type="entry name" value="CATATPASE"/>
</dbReference>
<evidence type="ECO:0000256" key="14">
    <source>
        <dbReference type="ARBA" id="ARBA00039097"/>
    </source>
</evidence>
<dbReference type="NCBIfam" id="TIGR01512">
    <property type="entry name" value="ATPase-IB2_Cd"/>
    <property type="match status" value="1"/>
</dbReference>
<comment type="catalytic activity">
    <reaction evidence="15">
        <text>Zn(2+)(in) + ATP + H2O = Zn(2+)(out) + ADP + phosphate + H(+)</text>
        <dbReference type="Rhea" id="RHEA:20621"/>
        <dbReference type="ChEBI" id="CHEBI:15377"/>
        <dbReference type="ChEBI" id="CHEBI:15378"/>
        <dbReference type="ChEBI" id="CHEBI:29105"/>
        <dbReference type="ChEBI" id="CHEBI:30616"/>
        <dbReference type="ChEBI" id="CHEBI:43474"/>
        <dbReference type="ChEBI" id="CHEBI:456216"/>
        <dbReference type="EC" id="7.2.2.12"/>
    </reaction>
</comment>
<keyword evidence="12 16" id="KW-1133">Transmembrane helix</keyword>
<dbReference type="PRINTS" id="PR00120">
    <property type="entry name" value="HATPASE"/>
</dbReference>
<dbReference type="SFLD" id="SFLDF00027">
    <property type="entry name" value="p-type_atpase"/>
    <property type="match status" value="1"/>
</dbReference>
<sequence>MNTQSKSQGCCSCNHSPEQNSSPSASFDLKTELLPILGVVFLLGIGLIFQEQLHATPYSIGEYLVFIPAYLFSGWTVLSNAGRNILRGRIFDENFLMTIATLGAIAIHQLPEAVGVMLFYQVGELFQDLAVSRSRRSIQSLLEIRPDTANLKVNDSIQQVSPETVNVGDIILVKPGEKIPLDGEIIEGNSQVDTSALTGEPVPRTVKVGETVLAGMINTTGVLTLKVSKNFGESSIAKILNLVENASSKKAKTEKFITRFAQYYPPVVVFLSLAVALLPPLFIPGATSEQWVYRALILLVISCPCGLVISIPLGYFGGIGGAAKNGILVKGATFLDTLTAVKTVVFDKTGTLTKGVFKVSEIVPKNSYTETELLMLAAHTESHSHHPIAQSIREAYGQEIDDKIVSDYEEIAGHGIKAKVKNQVILAGNDRLLHRENINHDTCDVGGTVVYLAVEGQYAGYIIIADQLKEDAAQAIFNIKQIGIEQTIMLTGDNKTVAQTVAEKLGLDHYLAELLPEDKVDSFEQILHQTGDKNKVAFVGDGINDAPVIARADVGIAMGGLGSDAAIETADIVIMTDAPSKVAEAIKIGKKTHKIVWQNIFFALGVKGIFILLGIVGIATLWEAVFADVGVALLAILNASRVLRTSPEN</sequence>
<dbReference type="InterPro" id="IPR059000">
    <property type="entry name" value="ATPase_P-type_domA"/>
</dbReference>
<comment type="subcellular location">
    <subcellularLocation>
        <location evidence="1">Cell membrane</location>
        <topology evidence="1">Multi-pass membrane protein</topology>
    </subcellularLocation>
</comment>
<dbReference type="Gene3D" id="2.70.150.10">
    <property type="entry name" value="Calcium-transporting ATPase, cytoplasmic transduction domain A"/>
    <property type="match status" value="1"/>
</dbReference>
<evidence type="ECO:0000256" key="13">
    <source>
        <dbReference type="ARBA" id="ARBA00023136"/>
    </source>
</evidence>
<dbReference type="InterPro" id="IPR023298">
    <property type="entry name" value="ATPase_P-typ_TM_dom_sf"/>
</dbReference>
<dbReference type="SFLD" id="SFLDS00003">
    <property type="entry name" value="Haloacid_Dehalogenase"/>
    <property type="match status" value="1"/>
</dbReference>
<evidence type="ECO:0000256" key="11">
    <source>
        <dbReference type="ARBA" id="ARBA00022967"/>
    </source>
</evidence>
<evidence type="ECO:0000313" key="20">
    <source>
        <dbReference type="Proteomes" id="UP000017127"/>
    </source>
</evidence>
<keyword evidence="5 16" id="KW-0812">Transmembrane</keyword>
<dbReference type="InterPro" id="IPR044492">
    <property type="entry name" value="P_typ_ATPase_HD_dom"/>
</dbReference>
<feature type="transmembrane region" description="Helical" evidence="16">
    <location>
        <begin position="263"/>
        <end position="283"/>
    </location>
</feature>
<name>U7QDZ1_9CYAN</name>
<evidence type="ECO:0000256" key="2">
    <source>
        <dbReference type="ARBA" id="ARBA00006024"/>
    </source>
</evidence>
<feature type="transmembrane region" description="Helical" evidence="16">
    <location>
        <begin position="33"/>
        <end position="49"/>
    </location>
</feature>
<dbReference type="GO" id="GO:0046872">
    <property type="term" value="F:metal ion binding"/>
    <property type="evidence" value="ECO:0007669"/>
    <property type="project" value="UniProtKB-KW"/>
</dbReference>
<keyword evidence="4" id="KW-0597">Phosphoprotein</keyword>
<evidence type="ECO:0000256" key="8">
    <source>
        <dbReference type="ARBA" id="ARBA00022833"/>
    </source>
</evidence>
<evidence type="ECO:0000256" key="10">
    <source>
        <dbReference type="ARBA" id="ARBA00022842"/>
    </source>
</evidence>
<dbReference type="PANTHER" id="PTHR48085">
    <property type="entry name" value="CADMIUM/ZINC-TRANSPORTING ATPASE HMA2-RELATED"/>
    <property type="match status" value="1"/>
</dbReference>
<keyword evidence="19" id="KW-0378">Hydrolase</keyword>
<evidence type="ECO:0000256" key="1">
    <source>
        <dbReference type="ARBA" id="ARBA00004651"/>
    </source>
</evidence>
<dbReference type="EMBL" id="AUZM01000042">
    <property type="protein sequence ID" value="ERT06109.1"/>
    <property type="molecule type" value="Genomic_DNA"/>
</dbReference>
<keyword evidence="7 16" id="KW-0547">Nucleotide-binding</keyword>
<feature type="transmembrane region" description="Helical" evidence="16">
    <location>
        <begin position="600"/>
        <end position="619"/>
    </location>
</feature>
<keyword evidence="8" id="KW-0862">Zinc</keyword>
<keyword evidence="6 16" id="KW-0479">Metal-binding</keyword>
<dbReference type="EC" id="7.2.2.12" evidence="14"/>
<organism evidence="19 20">
    <name type="scientific">Lyngbya aestuarii BL J</name>
    <dbReference type="NCBI Taxonomy" id="1348334"/>
    <lineage>
        <taxon>Bacteria</taxon>
        <taxon>Bacillati</taxon>
        <taxon>Cyanobacteriota</taxon>
        <taxon>Cyanophyceae</taxon>
        <taxon>Oscillatoriophycideae</taxon>
        <taxon>Oscillatoriales</taxon>
        <taxon>Microcoleaceae</taxon>
        <taxon>Lyngbya</taxon>
    </lineage>
</organism>
<dbReference type="InterPro" id="IPR036412">
    <property type="entry name" value="HAD-like_sf"/>
</dbReference>
<evidence type="ECO:0000256" key="9">
    <source>
        <dbReference type="ARBA" id="ARBA00022840"/>
    </source>
</evidence>
<dbReference type="InterPro" id="IPR001757">
    <property type="entry name" value="P_typ_ATPase"/>
</dbReference>
<dbReference type="Gene3D" id="3.40.1110.10">
    <property type="entry name" value="Calcium-transporting ATPase, cytoplasmic domain N"/>
    <property type="match status" value="1"/>
</dbReference>
<dbReference type="NCBIfam" id="TIGR01494">
    <property type="entry name" value="ATPase_P-type"/>
    <property type="match status" value="1"/>
</dbReference>
<feature type="transmembrane region" description="Helical" evidence="16">
    <location>
        <begin position="61"/>
        <end position="78"/>
    </location>
</feature>
<dbReference type="SUPFAM" id="SSF56784">
    <property type="entry name" value="HAD-like"/>
    <property type="match status" value="1"/>
</dbReference>
<feature type="domain" description="P-type ATPase A" evidence="18">
    <location>
        <begin position="144"/>
        <end position="244"/>
    </location>
</feature>
<dbReference type="PANTHER" id="PTHR48085:SF5">
    <property type="entry name" value="CADMIUM_ZINC-TRANSPORTING ATPASE HMA4-RELATED"/>
    <property type="match status" value="1"/>
</dbReference>
<dbReference type="GO" id="GO:0016887">
    <property type="term" value="F:ATP hydrolysis activity"/>
    <property type="evidence" value="ECO:0007669"/>
    <property type="project" value="InterPro"/>
</dbReference>
<feature type="transmembrane region" description="Helical" evidence="16">
    <location>
        <begin position="295"/>
        <end position="316"/>
    </location>
</feature>
<evidence type="ECO:0000256" key="16">
    <source>
        <dbReference type="RuleBase" id="RU362081"/>
    </source>
</evidence>
<dbReference type="Gene3D" id="3.40.50.1000">
    <property type="entry name" value="HAD superfamily/HAD-like"/>
    <property type="match status" value="1"/>
</dbReference>
<keyword evidence="11" id="KW-1278">Translocase</keyword>
<evidence type="ECO:0000256" key="3">
    <source>
        <dbReference type="ARBA" id="ARBA00022475"/>
    </source>
</evidence>
<comment type="similarity">
    <text evidence="2 16">Belongs to the cation transport ATPase (P-type) (TC 3.A.3) family. Type IB subfamily.</text>
</comment>
<comment type="caution">
    <text evidence="19">The sequence shown here is derived from an EMBL/GenBank/DDBJ whole genome shotgun (WGS) entry which is preliminary data.</text>
</comment>
<dbReference type="SUPFAM" id="SSF81665">
    <property type="entry name" value="Calcium ATPase, transmembrane domain M"/>
    <property type="match status" value="1"/>
</dbReference>
<dbReference type="GO" id="GO:0016463">
    <property type="term" value="F:P-type zinc transporter activity"/>
    <property type="evidence" value="ECO:0007669"/>
    <property type="project" value="UniProtKB-EC"/>
</dbReference>
<keyword evidence="10" id="KW-0460">Magnesium</keyword>
<dbReference type="SUPFAM" id="SSF81653">
    <property type="entry name" value="Calcium ATPase, transduction domain A"/>
    <property type="match status" value="1"/>
</dbReference>
<dbReference type="GO" id="GO:0005524">
    <property type="term" value="F:ATP binding"/>
    <property type="evidence" value="ECO:0007669"/>
    <property type="project" value="UniProtKB-UniRule"/>
</dbReference>
<dbReference type="NCBIfam" id="TIGR01525">
    <property type="entry name" value="ATPase-IB_hvy"/>
    <property type="match status" value="1"/>
</dbReference>
<gene>
    <name evidence="19" type="ORF">M595_3935</name>
</gene>
<evidence type="ECO:0000256" key="5">
    <source>
        <dbReference type="ARBA" id="ARBA00022692"/>
    </source>
</evidence>
<dbReference type="OrthoDB" id="525483at2"/>
<dbReference type="AlphaFoldDB" id="U7QDZ1"/>
<dbReference type="CDD" id="cd07548">
    <property type="entry name" value="P-type_ATPase-Cd_Zn_Co_like"/>
    <property type="match status" value="1"/>
</dbReference>
<keyword evidence="9 16" id="KW-0067">ATP-binding</keyword>
<dbReference type="GO" id="GO:0015086">
    <property type="term" value="F:cadmium ion transmembrane transporter activity"/>
    <property type="evidence" value="ECO:0007669"/>
    <property type="project" value="TreeGrafter"/>
</dbReference>
<dbReference type="PATRIC" id="fig|1348334.3.peg.3805"/>
<dbReference type="Proteomes" id="UP000017127">
    <property type="component" value="Unassembled WGS sequence"/>
</dbReference>
<evidence type="ECO:0000256" key="12">
    <source>
        <dbReference type="ARBA" id="ARBA00022989"/>
    </source>
</evidence>